<proteinExistence type="predicted"/>
<keyword evidence="2" id="KW-1185">Reference proteome</keyword>
<protein>
    <submittedName>
        <fullName evidence="1">Uncharacterized protein</fullName>
    </submittedName>
</protein>
<sequence length="319" mass="36669">MEVSQQSRLLTIPRELRNQIYASLERRRTMATESAKDDFRNQPVVKLRHTFNPSLLRVCKQIHDEYREVAFRDLRVIVRFDNDMIASPDRYALRNDIPRAVITSAKQYVLAITYRQLSLASARSDWAYLYSVAKSLRPEQRANMQRSPAKDMAIRLSALVRDVAQWVPTDAKVQLRIYCGTNITLFERCISDGQVIPTTFEAITRDEAVPFAGSGLLAIKFCVVTPMNVQVHDLKEYEAIKPKLHEQDLRRYKDIQPSHARAGVAENSKMKAIWSLIPLGFDKDVKYAYHGFSVELMLLCCSCGWNKEPYDNKAECQCS</sequence>
<accession>A0ACC3NCZ9</accession>
<dbReference type="EMBL" id="JAUTXU010000054">
    <property type="protein sequence ID" value="KAK3714743.1"/>
    <property type="molecule type" value="Genomic_DNA"/>
</dbReference>
<name>A0ACC3NCZ9_9PEZI</name>
<dbReference type="Proteomes" id="UP001281147">
    <property type="component" value="Unassembled WGS sequence"/>
</dbReference>
<gene>
    <name evidence="1" type="ORF">LTR37_007723</name>
</gene>
<reference evidence="1" key="1">
    <citation type="submission" date="2023-07" db="EMBL/GenBank/DDBJ databases">
        <title>Black Yeasts Isolated from many extreme environments.</title>
        <authorList>
            <person name="Coleine C."/>
            <person name="Stajich J.E."/>
            <person name="Selbmann L."/>
        </authorList>
    </citation>
    <scope>NUCLEOTIDE SEQUENCE</scope>
    <source>
        <strain evidence="1">CCFEE 5714</strain>
    </source>
</reference>
<comment type="caution">
    <text evidence="1">The sequence shown here is derived from an EMBL/GenBank/DDBJ whole genome shotgun (WGS) entry which is preliminary data.</text>
</comment>
<evidence type="ECO:0000313" key="1">
    <source>
        <dbReference type="EMBL" id="KAK3714743.1"/>
    </source>
</evidence>
<evidence type="ECO:0000313" key="2">
    <source>
        <dbReference type="Proteomes" id="UP001281147"/>
    </source>
</evidence>
<organism evidence="1 2">
    <name type="scientific">Vermiconidia calcicola</name>
    <dbReference type="NCBI Taxonomy" id="1690605"/>
    <lineage>
        <taxon>Eukaryota</taxon>
        <taxon>Fungi</taxon>
        <taxon>Dikarya</taxon>
        <taxon>Ascomycota</taxon>
        <taxon>Pezizomycotina</taxon>
        <taxon>Dothideomycetes</taxon>
        <taxon>Dothideomycetidae</taxon>
        <taxon>Mycosphaerellales</taxon>
        <taxon>Extremaceae</taxon>
        <taxon>Vermiconidia</taxon>
    </lineage>
</organism>